<organism evidence="1 2">
    <name type="scientific">Populus tomentosa</name>
    <name type="common">Chinese white poplar</name>
    <dbReference type="NCBI Taxonomy" id="118781"/>
    <lineage>
        <taxon>Eukaryota</taxon>
        <taxon>Viridiplantae</taxon>
        <taxon>Streptophyta</taxon>
        <taxon>Embryophyta</taxon>
        <taxon>Tracheophyta</taxon>
        <taxon>Spermatophyta</taxon>
        <taxon>Magnoliopsida</taxon>
        <taxon>eudicotyledons</taxon>
        <taxon>Gunneridae</taxon>
        <taxon>Pentapetalae</taxon>
        <taxon>rosids</taxon>
        <taxon>fabids</taxon>
        <taxon>Malpighiales</taxon>
        <taxon>Salicaceae</taxon>
        <taxon>Saliceae</taxon>
        <taxon>Populus</taxon>
    </lineage>
</organism>
<reference evidence="1" key="1">
    <citation type="journal article" date="2020" name="bioRxiv">
        <title>Hybrid origin of Populus tomentosa Carr. identified through genome sequencing and phylogenomic analysis.</title>
        <authorList>
            <person name="An X."/>
            <person name="Gao K."/>
            <person name="Chen Z."/>
            <person name="Li J."/>
            <person name="Yang X."/>
            <person name="Yang X."/>
            <person name="Zhou J."/>
            <person name="Guo T."/>
            <person name="Zhao T."/>
            <person name="Huang S."/>
            <person name="Miao D."/>
            <person name="Khan W.U."/>
            <person name="Rao P."/>
            <person name="Ye M."/>
            <person name="Lei B."/>
            <person name="Liao W."/>
            <person name="Wang J."/>
            <person name="Ji L."/>
            <person name="Li Y."/>
            <person name="Guo B."/>
            <person name="Mustafa N.S."/>
            <person name="Li S."/>
            <person name="Yun Q."/>
            <person name="Keller S.R."/>
            <person name="Mao J."/>
            <person name="Zhang R."/>
            <person name="Strauss S.H."/>
        </authorList>
    </citation>
    <scope>NUCLEOTIDE SEQUENCE</scope>
    <source>
        <strain evidence="1">GM15</strain>
        <tissue evidence="1">Leaf</tissue>
    </source>
</reference>
<name>A0A8X7ZLE5_POPTO</name>
<gene>
    <name evidence="1" type="ORF">POTOM_020322</name>
</gene>
<keyword evidence="2" id="KW-1185">Reference proteome</keyword>
<comment type="caution">
    <text evidence="1">The sequence shown here is derived from an EMBL/GenBank/DDBJ whole genome shotgun (WGS) entry which is preliminary data.</text>
</comment>
<sequence>MNKRKTSCDLSKLLVATLFRLETEIQEAMLRPERRVPTKSTVSSQDTLFPENHASALHKVIHESVEEEPEWNAVEEGGSSCSNFSALIE</sequence>
<proteinExistence type="predicted"/>
<evidence type="ECO:0000313" key="2">
    <source>
        <dbReference type="Proteomes" id="UP000886885"/>
    </source>
</evidence>
<dbReference type="Proteomes" id="UP000886885">
    <property type="component" value="Chromosome 5D"/>
</dbReference>
<dbReference type="AlphaFoldDB" id="A0A8X7ZLE5"/>
<accession>A0A8X7ZLE5</accession>
<dbReference type="EMBL" id="JAAWWB010000010">
    <property type="protein sequence ID" value="KAG6773068.1"/>
    <property type="molecule type" value="Genomic_DNA"/>
</dbReference>
<evidence type="ECO:0000313" key="1">
    <source>
        <dbReference type="EMBL" id="KAG6773068.1"/>
    </source>
</evidence>
<protein>
    <submittedName>
        <fullName evidence="1">Uncharacterized protein</fullName>
    </submittedName>
</protein>